<proteinExistence type="predicted"/>
<evidence type="ECO:0000256" key="6">
    <source>
        <dbReference type="SAM" id="Phobius"/>
    </source>
</evidence>
<feature type="transmembrane region" description="Helical" evidence="6">
    <location>
        <begin position="683"/>
        <end position="703"/>
    </location>
</feature>
<evidence type="ECO:0000313" key="8">
    <source>
        <dbReference type="EMBL" id="MBM6858022.1"/>
    </source>
</evidence>
<evidence type="ECO:0000256" key="3">
    <source>
        <dbReference type="ARBA" id="ARBA00022692"/>
    </source>
</evidence>
<feature type="transmembrane region" description="Helical" evidence="6">
    <location>
        <begin position="780"/>
        <end position="802"/>
    </location>
</feature>
<dbReference type="SUPFAM" id="SSF69593">
    <property type="entry name" value="Glycerol-3-phosphate (1)-acyltransferase"/>
    <property type="match status" value="1"/>
</dbReference>
<organism evidence="8 9">
    <name type="scientific">Caecibacteroides pullorum</name>
    <dbReference type="NCBI Taxonomy" id="2725562"/>
    <lineage>
        <taxon>Bacteria</taxon>
        <taxon>Pseudomonadati</taxon>
        <taxon>Bacteroidota</taxon>
        <taxon>Bacteroidia</taxon>
        <taxon>Bacteroidales</taxon>
        <taxon>Bacteroidaceae</taxon>
        <taxon>Caecibacteroides</taxon>
    </lineage>
</organism>
<dbReference type="Proteomes" id="UP000698924">
    <property type="component" value="Unassembled WGS sequence"/>
</dbReference>
<feature type="transmembrane region" description="Helical" evidence="6">
    <location>
        <begin position="318"/>
        <end position="336"/>
    </location>
</feature>
<dbReference type="GO" id="GO:0005886">
    <property type="term" value="C:plasma membrane"/>
    <property type="evidence" value="ECO:0007669"/>
    <property type="project" value="UniProtKB-SubCell"/>
</dbReference>
<evidence type="ECO:0000256" key="1">
    <source>
        <dbReference type="ARBA" id="ARBA00004651"/>
    </source>
</evidence>
<evidence type="ECO:0000313" key="9">
    <source>
        <dbReference type="Proteomes" id="UP000698924"/>
    </source>
</evidence>
<comment type="caution">
    <text evidence="8">The sequence shown here is derived from an EMBL/GenBank/DDBJ whole genome shotgun (WGS) entry which is preliminary data.</text>
</comment>
<dbReference type="Pfam" id="PF03176">
    <property type="entry name" value="MMPL"/>
    <property type="match status" value="1"/>
</dbReference>
<dbReference type="AlphaFoldDB" id="A0AA40ZUC8"/>
<feature type="transmembrane region" description="Helical" evidence="6">
    <location>
        <begin position="434"/>
        <end position="451"/>
    </location>
</feature>
<dbReference type="CDD" id="cd07989">
    <property type="entry name" value="LPLAT_AGPAT-like"/>
    <property type="match status" value="1"/>
</dbReference>
<feature type="transmembrane region" description="Helical" evidence="6">
    <location>
        <begin position="823"/>
        <end position="843"/>
    </location>
</feature>
<keyword evidence="3 6" id="KW-0812">Transmembrane</keyword>
<feature type="transmembrane region" description="Helical" evidence="6">
    <location>
        <begin position="657"/>
        <end position="676"/>
    </location>
</feature>
<protein>
    <submittedName>
        <fullName evidence="8">1-acyl-sn-glycerol-3-phosphate acyltransferase</fullName>
    </submittedName>
</protein>
<dbReference type="Gene3D" id="1.20.1640.10">
    <property type="entry name" value="Multidrug efflux transporter AcrB transmembrane domain"/>
    <property type="match status" value="2"/>
</dbReference>
<evidence type="ECO:0000256" key="2">
    <source>
        <dbReference type="ARBA" id="ARBA00022475"/>
    </source>
</evidence>
<sequence length="1163" mass="132542">MIRFFLRIYDKMTRHRWVPVMLLLVLLTLSLVFASQIKYQEDISAFLPVDPETEEYTTVYTKLGGQDRVAIIFRGDTTQLISAMDYYEEVLTASDTVGMVKDLLVTVDEERMLGVFKYVWQMYPLLLSDKDLCHLDSMVTSEGFVQRQMEENRRLLMLPLGSMLTQSLPFDPLHLSAFVTKDLQSNEVSDHYKIVDAHIFSKDGKCGIALLSSPYGISESKQNEKLVSLIDEVANKVMDRYPDIKVSSIGAPVIAVGNASQIKNDSLLAVSLSVLLIFAVLFYSFRRWSDIFWIGISIVFGWLVALGVISVFYDNISIIVLGIGSVIIGIAVNYPLHFLDHLRHEVNCRNALKEMVTPLLIGNVTTVSAFLCLVFIDADAMRDLGIFGSLMLIATIAFVLIILPALVSRRTEGGKVYFILPDVKFRMPHAFRKLLLPVVIVLTIILGYLSLGTSFDSNVQHINYMTPEQQENLKLLFTSVQSNDSLTSVFAVSKGENLDEALHANERLQALIDDVPHVHKVYGINGLVPSSERLHDRMDKWTAFWECHSDVIDHTKQEAERLGFSSVAFSPFFDLCEGKVQDLDSQNPLLDLIGRNYILHNADGSVRIVNILQIEKNQVDAVKQLLRTDIKEKSMDAFVFDSTDVSSSLVTVLSDSFNYIGFVCGFVVFAFLWLSFGRLELSIISFLPLAVSWLWILGFMDIFSIQFNIVNIILATFIFGQGDDYSIFITEGLTYEYAYGRARLKSYKNSVMLSAVLMFIGIGTLILAQHPALRSLAEVAIIGMVTVVLMTFYLPPLVFRWLTTKRGVFREIPITIDRLLCSIWAMSFFLVFSLLVFEPYALFQRYVLYRSKRCREFFHKVLQAISRYVIYRVPGVKFQYINEVKETFDKPAVIICNHQSHLDVMCLLMMSPKIVILTNDWVWHNPFYGAIIRAAEFYPISDGVDKNLPRLADLVSRGYSVVVFPEGTRETGHEIMRFHKGAFFLAKTLKVDILPVMLHGLSDVLPKRDFMLRRGKITVEVHKRMTFDEMAGYDDRALRTHWYNWYVEHYRAMRNKCEDVEYCLPLVKYKYVYKGVDVEHRCKRMLKTVADNPAIIRQYVAGDKTIVIPDSGQGEIAWIAALTHPDHEVYAYESDEDLHAIAINTYGIPSNLHFINQQYIAKG</sequence>
<feature type="domain" description="Phospholipid/glycerol acyltransferase" evidence="7">
    <location>
        <begin position="892"/>
        <end position="1001"/>
    </location>
</feature>
<keyword evidence="8" id="KW-0012">Acyltransferase</keyword>
<feature type="transmembrane region" description="Helical" evidence="6">
    <location>
        <begin position="356"/>
        <end position="378"/>
    </location>
</feature>
<feature type="transmembrane region" description="Helical" evidence="6">
    <location>
        <begin position="750"/>
        <end position="768"/>
    </location>
</feature>
<keyword evidence="2" id="KW-1003">Cell membrane</keyword>
<dbReference type="PANTHER" id="PTHR33406:SF13">
    <property type="entry name" value="MEMBRANE PROTEIN YDFJ"/>
    <property type="match status" value="1"/>
</dbReference>
<evidence type="ECO:0000256" key="5">
    <source>
        <dbReference type="ARBA" id="ARBA00023136"/>
    </source>
</evidence>
<feature type="transmembrane region" description="Helical" evidence="6">
    <location>
        <begin position="384"/>
        <end position="407"/>
    </location>
</feature>
<dbReference type="RefSeq" id="WP_204972277.1">
    <property type="nucleotide sequence ID" value="NZ_JAAZTS010000016.1"/>
</dbReference>
<keyword evidence="4 6" id="KW-1133">Transmembrane helix</keyword>
<dbReference type="InterPro" id="IPR004869">
    <property type="entry name" value="MMPL_dom"/>
</dbReference>
<dbReference type="InterPro" id="IPR050545">
    <property type="entry name" value="Mycobact_MmpL"/>
</dbReference>
<feature type="transmembrane region" description="Helical" evidence="6">
    <location>
        <begin position="709"/>
        <end position="729"/>
    </location>
</feature>
<name>A0AA40ZUC8_9BACT</name>
<keyword evidence="5 6" id="KW-0472">Membrane</keyword>
<evidence type="ECO:0000256" key="4">
    <source>
        <dbReference type="ARBA" id="ARBA00022989"/>
    </source>
</evidence>
<reference evidence="8 9" key="1">
    <citation type="journal article" date="2021" name="Sci. Rep.">
        <title>The distribution of antibiotic resistance genes in chicken gut microbiota commensals.</title>
        <authorList>
            <person name="Juricova H."/>
            <person name="Matiasovicova J."/>
            <person name="Kubasova T."/>
            <person name="Cejkova D."/>
            <person name="Rychlik I."/>
        </authorList>
    </citation>
    <scope>NUCLEOTIDE SEQUENCE [LARGE SCALE GENOMIC DNA]</scope>
    <source>
        <strain evidence="8 9">An421</strain>
    </source>
</reference>
<dbReference type="InterPro" id="IPR002123">
    <property type="entry name" value="Plipid/glycerol_acylTrfase"/>
</dbReference>
<dbReference type="PANTHER" id="PTHR33406">
    <property type="entry name" value="MEMBRANE PROTEIN MJ1562-RELATED"/>
    <property type="match status" value="1"/>
</dbReference>
<dbReference type="EMBL" id="JACJMO010000016">
    <property type="protein sequence ID" value="MBM6858022.1"/>
    <property type="molecule type" value="Genomic_DNA"/>
</dbReference>
<comment type="subcellular location">
    <subcellularLocation>
        <location evidence="1">Cell membrane</location>
        <topology evidence="1">Multi-pass membrane protein</topology>
    </subcellularLocation>
</comment>
<dbReference type="SUPFAM" id="SSF82866">
    <property type="entry name" value="Multidrug efflux transporter AcrB transmembrane domain"/>
    <property type="match status" value="2"/>
</dbReference>
<dbReference type="Pfam" id="PF01553">
    <property type="entry name" value="Acyltransferase"/>
    <property type="match status" value="1"/>
</dbReference>
<dbReference type="GO" id="GO:0016746">
    <property type="term" value="F:acyltransferase activity"/>
    <property type="evidence" value="ECO:0007669"/>
    <property type="project" value="UniProtKB-KW"/>
</dbReference>
<feature type="transmembrane region" description="Helical" evidence="6">
    <location>
        <begin position="267"/>
        <end position="285"/>
    </location>
</feature>
<feature type="transmembrane region" description="Helical" evidence="6">
    <location>
        <begin position="292"/>
        <end position="312"/>
    </location>
</feature>
<dbReference type="SMART" id="SM00563">
    <property type="entry name" value="PlsC"/>
    <property type="match status" value="1"/>
</dbReference>
<keyword evidence="9" id="KW-1185">Reference proteome</keyword>
<gene>
    <name evidence="8" type="ORF">H6D15_10500</name>
</gene>
<keyword evidence="8" id="KW-0808">Transferase</keyword>
<accession>A0AA40ZUC8</accession>
<evidence type="ECO:0000259" key="7">
    <source>
        <dbReference type="SMART" id="SM00563"/>
    </source>
</evidence>